<feature type="region of interest" description="Disordered" evidence="2">
    <location>
        <begin position="538"/>
        <end position="566"/>
    </location>
</feature>
<feature type="compositionally biased region" description="Basic residues" evidence="2">
    <location>
        <begin position="77"/>
        <end position="95"/>
    </location>
</feature>
<proteinExistence type="predicted"/>
<dbReference type="VEuPathDB" id="TriTrypDB:LdCL_280011000"/>
<dbReference type="Proteomes" id="UP000318447">
    <property type="component" value="Unassembled WGS sequence"/>
</dbReference>
<evidence type="ECO:0000313" key="4">
    <source>
        <dbReference type="Proteomes" id="UP000318447"/>
    </source>
</evidence>
<evidence type="ECO:0000256" key="2">
    <source>
        <dbReference type="SAM" id="MobiDB-lite"/>
    </source>
</evidence>
<feature type="region of interest" description="Disordered" evidence="2">
    <location>
        <begin position="260"/>
        <end position="294"/>
    </location>
</feature>
<evidence type="ECO:0000313" key="3">
    <source>
        <dbReference type="EMBL" id="TPP54210.1"/>
    </source>
</evidence>
<gene>
    <name evidence="3" type="ORF">CGC21_21845</name>
</gene>
<protein>
    <submittedName>
        <fullName evidence="3">Uncharacterized protein</fullName>
    </submittedName>
</protein>
<dbReference type="AlphaFoldDB" id="A0A504Y783"/>
<dbReference type="VEuPathDB" id="TriTrypDB:LdBPK_280640.1"/>
<dbReference type="VEuPathDB" id="TriTrypDB:LdBPK_280630.1"/>
<feature type="region of interest" description="Disordered" evidence="2">
    <location>
        <begin position="604"/>
        <end position="624"/>
    </location>
</feature>
<feature type="region of interest" description="Disordered" evidence="2">
    <location>
        <begin position="53"/>
        <end position="96"/>
    </location>
</feature>
<comment type="caution">
    <text evidence="3">The sequence shown here is derived from an EMBL/GenBank/DDBJ whole genome shotgun (WGS) entry which is preliminary data.</text>
</comment>
<organism evidence="3 4">
    <name type="scientific">Leishmania donovani</name>
    <dbReference type="NCBI Taxonomy" id="5661"/>
    <lineage>
        <taxon>Eukaryota</taxon>
        <taxon>Discoba</taxon>
        <taxon>Euglenozoa</taxon>
        <taxon>Kinetoplastea</taxon>
        <taxon>Metakinetoplastina</taxon>
        <taxon>Trypanosomatida</taxon>
        <taxon>Trypanosomatidae</taxon>
        <taxon>Leishmaniinae</taxon>
        <taxon>Leishmania</taxon>
    </lineage>
</organism>
<keyword evidence="1" id="KW-0175">Coiled coil</keyword>
<dbReference type="EMBL" id="RHLC01000012">
    <property type="protein sequence ID" value="TPP54210.1"/>
    <property type="molecule type" value="Genomic_DNA"/>
</dbReference>
<evidence type="ECO:0000256" key="1">
    <source>
        <dbReference type="SAM" id="Coils"/>
    </source>
</evidence>
<accession>A0A504Y783</accession>
<dbReference type="VEuPathDB" id="TriTrypDB:LDHU3_28.0810"/>
<feature type="coiled-coil region" evidence="1">
    <location>
        <begin position="399"/>
        <end position="429"/>
    </location>
</feature>
<feature type="region of interest" description="Disordered" evidence="2">
    <location>
        <begin position="1"/>
        <end position="41"/>
    </location>
</feature>
<feature type="compositionally biased region" description="Basic residues" evidence="2">
    <location>
        <begin position="1"/>
        <end position="14"/>
    </location>
</feature>
<reference evidence="4" key="1">
    <citation type="submission" date="2019-02" db="EMBL/GenBank/DDBJ databases">
        <title>FDA dAtabase for Regulatory Grade micrObial Sequences (FDA-ARGOS): Supporting development and validation of Infectious Disease Dx tests.</title>
        <authorList>
            <person name="Duncan R."/>
            <person name="Fisher C."/>
            <person name="Tallon L."/>
            <person name="Sadzewicz L."/>
            <person name="Sengamalay N."/>
            <person name="Ott S."/>
            <person name="Godinez A."/>
            <person name="Nagaraj S."/>
            <person name="Vavikolanu K."/>
            <person name="Nadendla S."/>
            <person name="Aluvathingal J."/>
            <person name="Sichtig H."/>
        </authorList>
    </citation>
    <scope>NUCLEOTIDE SEQUENCE [LARGE SCALE GENOMIC DNA]</scope>
    <source>
        <strain evidence="4">FDAARGOS_361</strain>
    </source>
</reference>
<name>A0A504Y783_LEIDO</name>
<dbReference type="VEuPathDB" id="TriTrypDB:LdCL_280010900"/>
<dbReference type="VEuPathDB" id="TriTrypDB:LDHU3_28.0800"/>
<sequence>MAQKSLRSKSRHKSAGALRKSVGEAKRKSTFTKAKKTPEAKARANYISAVEAAMTSRVPSDQRSKLSIVKSSGPMGNKKKHMKKPLTRGRKRKGDYKKVGAMSANANSPAPTAPSRRVPAAATMLEESSSTPTHTTVNHTFKELCDSYVEKSMPHRYHVAHQCSLQARRSVNAQTTSVAKGQAPAAAAASPSLTVPPELVREYARMKEEALAHCHRQNAPVDISARSTEELEAENAYLRSLVLWLERHLQRLPSLETQPGEVVSTLPSPRPVPQREGSLTTEHRLSPSAVRPEPVAKHAVDQYNSLMLRSGSEASPPPATAQQVSELREQIDLLREAVRGLSQRASVTGGHSSSPVPTDAAALSMRLHTVSPLPRCATPTCTTDVRTLQRIILHQQQTIRTLQQEMEDVHTAKAQMEQAMTQLREATATIAAREEGCTEDEDVGALGATAHWRSTCETEDRISGCVSLADAASYGYAGQDAADAAGHATAAGAAGEGRAAQEMRKIDLEAAVEQAPEKRRAATFGGMRPPLWFDSNTSLADPIRLPGGAAGEDEDVDEPSSGMRTPLPRRTVLLHQRFSSATGDTSSMWGGAGVEESPFTQHTQMSCGTASNRRTSAAGSFASL</sequence>